<dbReference type="GO" id="GO:0003735">
    <property type="term" value="F:structural constituent of ribosome"/>
    <property type="evidence" value="ECO:0007669"/>
    <property type="project" value="EnsemblFungi"/>
</dbReference>
<protein>
    <recommendedName>
        <fullName evidence="3">KOW domain-containing protein</fullName>
    </recommendedName>
</protein>
<dbReference type="AlphaFoldDB" id="A0A1E4U1B9"/>
<dbReference type="SUPFAM" id="SSF50104">
    <property type="entry name" value="Translation proteins SH3-like domain"/>
    <property type="match status" value="1"/>
</dbReference>
<dbReference type="EMBL" id="KV454011">
    <property type="protein sequence ID" value="ODV97804.1"/>
    <property type="molecule type" value="Genomic_DNA"/>
</dbReference>
<gene>
    <name evidence="1" type="ORF">PACTADRAFT_47657</name>
</gene>
<evidence type="ECO:0000313" key="2">
    <source>
        <dbReference type="Proteomes" id="UP000094236"/>
    </source>
</evidence>
<dbReference type="GO" id="GO:0005762">
    <property type="term" value="C:mitochondrial large ribosomal subunit"/>
    <property type="evidence" value="ECO:0007669"/>
    <property type="project" value="EnsemblFungi"/>
</dbReference>
<dbReference type="InterPro" id="IPR014722">
    <property type="entry name" value="Rib_uL2_dom2"/>
</dbReference>
<reference evidence="2" key="1">
    <citation type="submission" date="2016-05" db="EMBL/GenBank/DDBJ databases">
        <title>Comparative genomics of biotechnologically important yeasts.</title>
        <authorList>
            <consortium name="DOE Joint Genome Institute"/>
            <person name="Riley R."/>
            <person name="Haridas S."/>
            <person name="Wolfe K.H."/>
            <person name="Lopes M.R."/>
            <person name="Hittinger C.T."/>
            <person name="Goker M."/>
            <person name="Salamov A."/>
            <person name="Wisecaver J."/>
            <person name="Long T.M."/>
            <person name="Aerts A.L."/>
            <person name="Barry K."/>
            <person name="Choi C."/>
            <person name="Clum A."/>
            <person name="Coughlan A.Y."/>
            <person name="Deshpande S."/>
            <person name="Douglass A.P."/>
            <person name="Hanson S.J."/>
            <person name="Klenk H.-P."/>
            <person name="Labutti K."/>
            <person name="Lapidus A."/>
            <person name="Lindquist E."/>
            <person name="Lipzen A."/>
            <person name="Meier-Kolthoff J.P."/>
            <person name="Ohm R.A."/>
            <person name="Otillar R.P."/>
            <person name="Pangilinan J."/>
            <person name="Peng Y."/>
            <person name="Rokas A."/>
            <person name="Rosa C.A."/>
            <person name="Scheuner C."/>
            <person name="Sibirny A.A."/>
            <person name="Slot J.C."/>
            <person name="Stielow J.B."/>
            <person name="Sun H."/>
            <person name="Kurtzman C.P."/>
            <person name="Blackwell M."/>
            <person name="Grigoriev I.V."/>
            <person name="Jeffries T.W."/>
        </authorList>
    </citation>
    <scope>NUCLEOTIDE SEQUENCE [LARGE SCALE GENOMIC DNA]</scope>
    <source>
        <strain evidence="2">NRRL Y-2460</strain>
    </source>
</reference>
<evidence type="ECO:0008006" key="3">
    <source>
        <dbReference type="Google" id="ProtNLM"/>
    </source>
</evidence>
<sequence length="308" mass="35985">MTWTAASKRFGVNMERLPPNLRRFFENFQLRGQIPAMRSDLPTLPENKRLKTMEDWKFAVGDQVLIMKGKLKGTITKIVKLQPASNGFYLEDGPTKKIVIPKEYWNQTQDSHVMDYPKVVDRSYFKLLGTVEDPNTKQKKYIAANDIVLRGKYWDENYKKMLPYRCIKNKEDIRIPWPKPEPIEDDAYCTPEAKVMERTYFPTSIVLSELPADLKDSLRPPLSKSSKSKYDKYYLRGPDIKRLTKPNMPIPEHLRKLREEKELLKNKKALKLTPEIEDFIGKKVADHLNKNDNPHIKAYIEKVSGDNI</sequence>
<dbReference type="OrthoDB" id="359154at2759"/>
<dbReference type="InterPro" id="IPR008991">
    <property type="entry name" value="Translation_prot_SH3-like_sf"/>
</dbReference>
<dbReference type="STRING" id="669874.A0A1E4U1B9"/>
<proteinExistence type="predicted"/>
<dbReference type="Proteomes" id="UP000094236">
    <property type="component" value="Unassembled WGS sequence"/>
</dbReference>
<name>A0A1E4U1B9_PACTA</name>
<organism evidence="1 2">
    <name type="scientific">Pachysolen tannophilus NRRL Y-2460</name>
    <dbReference type="NCBI Taxonomy" id="669874"/>
    <lineage>
        <taxon>Eukaryota</taxon>
        <taxon>Fungi</taxon>
        <taxon>Dikarya</taxon>
        <taxon>Ascomycota</taxon>
        <taxon>Saccharomycotina</taxon>
        <taxon>Pichiomycetes</taxon>
        <taxon>Pachysolenaceae</taxon>
        <taxon>Pachysolen</taxon>
    </lineage>
</organism>
<dbReference type="Gene3D" id="2.30.30.30">
    <property type="match status" value="1"/>
</dbReference>
<keyword evidence="2" id="KW-1185">Reference proteome</keyword>
<dbReference type="Pfam" id="PF22682">
    <property type="entry name" value="Ribosomal_uL24m-like"/>
    <property type="match status" value="1"/>
</dbReference>
<evidence type="ECO:0000313" key="1">
    <source>
        <dbReference type="EMBL" id="ODV97804.1"/>
    </source>
</evidence>
<accession>A0A1E4U1B9</accession>